<dbReference type="GO" id="GO:0005829">
    <property type="term" value="C:cytosol"/>
    <property type="evidence" value="ECO:0007669"/>
    <property type="project" value="TreeGrafter"/>
</dbReference>
<dbReference type="SMART" id="SM00448">
    <property type="entry name" value="REC"/>
    <property type="match status" value="1"/>
</dbReference>
<dbReference type="Gene3D" id="3.40.50.2300">
    <property type="match status" value="1"/>
</dbReference>
<name>A0A934J3I2_9BACL</name>
<evidence type="ECO:0000313" key="9">
    <source>
        <dbReference type="Proteomes" id="UP000640274"/>
    </source>
</evidence>
<evidence type="ECO:0000256" key="5">
    <source>
        <dbReference type="ARBA" id="ARBA00023163"/>
    </source>
</evidence>
<feature type="modified residue" description="4-aspartylphosphate" evidence="6">
    <location>
        <position position="52"/>
    </location>
</feature>
<dbReference type="EMBL" id="JAELUP010000117">
    <property type="protein sequence ID" value="MBJ6364082.1"/>
    <property type="molecule type" value="Genomic_DNA"/>
</dbReference>
<dbReference type="SUPFAM" id="SSF52172">
    <property type="entry name" value="CheY-like"/>
    <property type="match status" value="1"/>
</dbReference>
<dbReference type="GO" id="GO:0006355">
    <property type="term" value="P:regulation of DNA-templated transcription"/>
    <property type="evidence" value="ECO:0007669"/>
    <property type="project" value="TreeGrafter"/>
</dbReference>
<evidence type="ECO:0000256" key="2">
    <source>
        <dbReference type="ARBA" id="ARBA00023012"/>
    </source>
</evidence>
<keyword evidence="2" id="KW-0902">Two-component regulatory system</keyword>
<dbReference type="InterPro" id="IPR039420">
    <property type="entry name" value="WalR-like"/>
</dbReference>
<evidence type="ECO:0000259" key="7">
    <source>
        <dbReference type="PROSITE" id="PS50110"/>
    </source>
</evidence>
<keyword evidence="9" id="KW-1185">Reference proteome</keyword>
<dbReference type="Pfam" id="PF00072">
    <property type="entry name" value="Response_reg"/>
    <property type="match status" value="1"/>
</dbReference>
<dbReference type="GO" id="GO:0032993">
    <property type="term" value="C:protein-DNA complex"/>
    <property type="evidence" value="ECO:0007669"/>
    <property type="project" value="TreeGrafter"/>
</dbReference>
<dbReference type="InterPro" id="IPR001789">
    <property type="entry name" value="Sig_transdc_resp-reg_receiver"/>
</dbReference>
<accession>A0A934J3I2</accession>
<protein>
    <submittedName>
        <fullName evidence="8">Response regulator transcription factor</fullName>
    </submittedName>
</protein>
<evidence type="ECO:0000256" key="4">
    <source>
        <dbReference type="ARBA" id="ARBA00023125"/>
    </source>
</evidence>
<dbReference type="GO" id="GO:0000156">
    <property type="term" value="F:phosphorelay response regulator activity"/>
    <property type="evidence" value="ECO:0007669"/>
    <property type="project" value="TreeGrafter"/>
</dbReference>
<dbReference type="InterPro" id="IPR011006">
    <property type="entry name" value="CheY-like_superfamily"/>
</dbReference>
<dbReference type="FunFam" id="3.40.50.2300:FF:000001">
    <property type="entry name" value="DNA-binding response regulator PhoB"/>
    <property type="match status" value="1"/>
</dbReference>
<evidence type="ECO:0000256" key="1">
    <source>
        <dbReference type="ARBA" id="ARBA00022553"/>
    </source>
</evidence>
<keyword evidence="5" id="KW-0804">Transcription</keyword>
<dbReference type="GO" id="GO:0000976">
    <property type="term" value="F:transcription cis-regulatory region binding"/>
    <property type="evidence" value="ECO:0007669"/>
    <property type="project" value="TreeGrafter"/>
</dbReference>
<organism evidence="8 9">
    <name type="scientific">Paenibacillus roseus</name>
    <dbReference type="NCBI Taxonomy" id="2798579"/>
    <lineage>
        <taxon>Bacteria</taxon>
        <taxon>Bacillati</taxon>
        <taxon>Bacillota</taxon>
        <taxon>Bacilli</taxon>
        <taxon>Bacillales</taxon>
        <taxon>Paenibacillaceae</taxon>
        <taxon>Paenibacillus</taxon>
    </lineage>
</organism>
<dbReference type="Proteomes" id="UP000640274">
    <property type="component" value="Unassembled WGS sequence"/>
</dbReference>
<keyword evidence="4" id="KW-0238">DNA-binding</keyword>
<dbReference type="CDD" id="cd17574">
    <property type="entry name" value="REC_OmpR"/>
    <property type="match status" value="1"/>
</dbReference>
<dbReference type="AlphaFoldDB" id="A0A934J3I2"/>
<evidence type="ECO:0000256" key="6">
    <source>
        <dbReference type="PROSITE-ProRule" id="PRU00169"/>
    </source>
</evidence>
<reference evidence="8" key="1">
    <citation type="submission" date="2020-12" db="EMBL/GenBank/DDBJ databases">
        <authorList>
            <person name="Huq M.A."/>
        </authorList>
    </citation>
    <scope>NUCLEOTIDE SEQUENCE</scope>
    <source>
        <strain evidence="8">MAHUQ-46</strain>
    </source>
</reference>
<keyword evidence="3" id="KW-0805">Transcription regulation</keyword>
<dbReference type="PANTHER" id="PTHR48111:SF1">
    <property type="entry name" value="TWO-COMPONENT RESPONSE REGULATOR ORR33"/>
    <property type="match status" value="1"/>
</dbReference>
<keyword evidence="1 6" id="KW-0597">Phosphoprotein</keyword>
<comment type="caution">
    <text evidence="8">The sequence shown here is derived from an EMBL/GenBank/DDBJ whole genome shotgun (WGS) entry which is preliminary data.</text>
</comment>
<feature type="domain" description="Response regulatory" evidence="7">
    <location>
        <begin position="3"/>
        <end position="116"/>
    </location>
</feature>
<evidence type="ECO:0000313" key="8">
    <source>
        <dbReference type="EMBL" id="MBJ6364082.1"/>
    </source>
</evidence>
<gene>
    <name evidence="8" type="ORF">JFN88_22975</name>
</gene>
<sequence>MTTILIVEDDPDIAELLSIYINNEGYQAIIATRVQEALQLFRQHAPDLLLCDIMLPDGDGMELSARVRQQSDLPIILISSNRESGQVLTGFEIGGDDYITKPFDPDIVMARIKAQLRRHSQRNDPAAAERSSPDKFFPSINCTIKSGDWTAGATAAPSWCIFTSCAKCR</sequence>
<proteinExistence type="predicted"/>
<dbReference type="PROSITE" id="PS50110">
    <property type="entry name" value="RESPONSE_REGULATORY"/>
    <property type="match status" value="1"/>
</dbReference>
<evidence type="ECO:0000256" key="3">
    <source>
        <dbReference type="ARBA" id="ARBA00023015"/>
    </source>
</evidence>
<dbReference type="PANTHER" id="PTHR48111">
    <property type="entry name" value="REGULATOR OF RPOS"/>
    <property type="match status" value="1"/>
</dbReference>